<dbReference type="EMBL" id="JYDR01000235">
    <property type="protein sequence ID" value="KRY65059.1"/>
    <property type="molecule type" value="Genomic_DNA"/>
</dbReference>
<gene>
    <name evidence="1" type="ORF">T4A_12079</name>
</gene>
<reference evidence="1 2" key="1">
    <citation type="submission" date="2015-01" db="EMBL/GenBank/DDBJ databases">
        <title>Evolution of Trichinella species and genotypes.</title>
        <authorList>
            <person name="Korhonen P.K."/>
            <person name="Edoardo P."/>
            <person name="Giuseppe L.R."/>
            <person name="Gasser R.B."/>
        </authorList>
    </citation>
    <scope>NUCLEOTIDE SEQUENCE [LARGE SCALE GENOMIC DNA]</scope>
    <source>
        <strain evidence="1">ISS13</strain>
    </source>
</reference>
<dbReference type="AlphaFoldDB" id="A0A0V1DVU4"/>
<organism evidence="1 2">
    <name type="scientific">Trichinella pseudospiralis</name>
    <name type="common">Parasitic roundworm</name>
    <dbReference type="NCBI Taxonomy" id="6337"/>
    <lineage>
        <taxon>Eukaryota</taxon>
        <taxon>Metazoa</taxon>
        <taxon>Ecdysozoa</taxon>
        <taxon>Nematoda</taxon>
        <taxon>Enoplea</taxon>
        <taxon>Dorylaimia</taxon>
        <taxon>Trichinellida</taxon>
        <taxon>Trichinellidae</taxon>
        <taxon>Trichinella</taxon>
    </lineage>
</organism>
<evidence type="ECO:0000313" key="2">
    <source>
        <dbReference type="Proteomes" id="UP000054632"/>
    </source>
</evidence>
<name>A0A0V1DVU4_TRIPS</name>
<sequence length="176" mass="19674">MDAQGQMTGNGPEKRHLCTMKMEKCSGTQASALIAAHFQARRQALTISSRVALKLDTGVELNQTVDAWSESNRMNVKWRKALKTRRRSNYGGLNEARRQAGGQVCDACARRCRQHCWYGFGKSVVKVVTKKLGMNQRRTMTSLQLCCGSFPSVLTKQKALTQTGSSRDQRRPCCDN</sequence>
<dbReference type="Proteomes" id="UP000054632">
    <property type="component" value="Unassembled WGS sequence"/>
</dbReference>
<evidence type="ECO:0000313" key="1">
    <source>
        <dbReference type="EMBL" id="KRY65059.1"/>
    </source>
</evidence>
<protein>
    <submittedName>
        <fullName evidence="1">Uncharacterized protein</fullName>
    </submittedName>
</protein>
<proteinExistence type="predicted"/>
<accession>A0A0V1DVU4</accession>
<comment type="caution">
    <text evidence="1">The sequence shown here is derived from an EMBL/GenBank/DDBJ whole genome shotgun (WGS) entry which is preliminary data.</text>
</comment>